<dbReference type="RefSeq" id="WP_344675334.1">
    <property type="nucleotide sequence ID" value="NZ_BAAAZI010000011.1"/>
</dbReference>
<dbReference type="Proteomes" id="UP001500101">
    <property type="component" value="Unassembled WGS sequence"/>
</dbReference>
<evidence type="ECO:0000256" key="1">
    <source>
        <dbReference type="ARBA" id="ARBA00008857"/>
    </source>
</evidence>
<dbReference type="PANTHER" id="PTHR30349:SF64">
    <property type="entry name" value="PROPHAGE INTEGRASE INTD-RELATED"/>
    <property type="match status" value="1"/>
</dbReference>
<accession>A0ABP7YZT6</accession>
<dbReference type="Gene3D" id="1.10.443.10">
    <property type="entry name" value="Intergrase catalytic core"/>
    <property type="match status" value="1"/>
</dbReference>
<dbReference type="EMBL" id="BAAAZI010000011">
    <property type="protein sequence ID" value="GAA4144443.1"/>
    <property type="molecule type" value="Genomic_DNA"/>
</dbReference>
<organism evidence="5 6">
    <name type="scientific">Sphingobacterium kyonggiense</name>
    <dbReference type="NCBI Taxonomy" id="714075"/>
    <lineage>
        <taxon>Bacteria</taxon>
        <taxon>Pseudomonadati</taxon>
        <taxon>Bacteroidota</taxon>
        <taxon>Sphingobacteriia</taxon>
        <taxon>Sphingobacteriales</taxon>
        <taxon>Sphingobacteriaceae</taxon>
        <taxon>Sphingobacterium</taxon>
    </lineage>
</organism>
<evidence type="ECO:0000259" key="4">
    <source>
        <dbReference type="PROSITE" id="PS51898"/>
    </source>
</evidence>
<dbReference type="CDD" id="cd01185">
    <property type="entry name" value="INTN1_C_like"/>
    <property type="match status" value="1"/>
</dbReference>
<dbReference type="Pfam" id="PF13102">
    <property type="entry name" value="Phage_int_SAM_5"/>
    <property type="match status" value="1"/>
</dbReference>
<keyword evidence="2" id="KW-0238">DNA-binding</keyword>
<protein>
    <submittedName>
        <fullName evidence="5">Site-specific integrase</fullName>
    </submittedName>
</protein>
<dbReference type="InterPro" id="IPR011010">
    <property type="entry name" value="DNA_brk_join_enz"/>
</dbReference>
<dbReference type="Gene3D" id="1.10.150.130">
    <property type="match status" value="1"/>
</dbReference>
<comment type="caution">
    <text evidence="5">The sequence shown here is derived from an EMBL/GenBank/DDBJ whole genome shotgun (WGS) entry which is preliminary data.</text>
</comment>
<dbReference type="InterPro" id="IPR035386">
    <property type="entry name" value="Arm-DNA-bind_5"/>
</dbReference>
<gene>
    <name evidence="5" type="ORF">GCM10022216_27420</name>
</gene>
<feature type="domain" description="Tyr recombinase" evidence="4">
    <location>
        <begin position="219"/>
        <end position="403"/>
    </location>
</feature>
<reference evidence="6" key="1">
    <citation type="journal article" date="2019" name="Int. J. Syst. Evol. Microbiol.">
        <title>The Global Catalogue of Microorganisms (GCM) 10K type strain sequencing project: providing services to taxonomists for standard genome sequencing and annotation.</title>
        <authorList>
            <consortium name="The Broad Institute Genomics Platform"/>
            <consortium name="The Broad Institute Genome Sequencing Center for Infectious Disease"/>
            <person name="Wu L."/>
            <person name="Ma J."/>
        </authorList>
    </citation>
    <scope>NUCLEOTIDE SEQUENCE [LARGE SCALE GENOMIC DNA]</scope>
    <source>
        <strain evidence="6">JCM 16704</strain>
    </source>
</reference>
<dbReference type="InterPro" id="IPR013762">
    <property type="entry name" value="Integrase-like_cat_sf"/>
</dbReference>
<dbReference type="InterPro" id="IPR010998">
    <property type="entry name" value="Integrase_recombinase_N"/>
</dbReference>
<evidence type="ECO:0000313" key="5">
    <source>
        <dbReference type="EMBL" id="GAA4144443.1"/>
    </source>
</evidence>
<sequence length="436" mass="49379">MSTNYSLLFYLKKPKNYTSGPKPIYMRITVDGIPKEVSTGKDCDPCKWNSRGNRAKGTTENVKTLNTYLDTLEHKIADIHLQMAKNGAEITAESIKLKYLGKDIQRKTLMDVFREHNEQMKALLGNGFKPNTLKGYNSSLSHIGLYLQASFGAEDIEARKLDHAFVVGYEFFLRSSKGCSEISAAKYMKHFRKIVKICIAHRLITEDPFAFYKNTAKARPKEYLTRDELDRIEQRTFSIARLEHVRDIFVFSCYTGLSYADAKKLTVYDIAKGVDGKLWILTNREKTNTTSNIPLLPKALTILEKYRDYPPCQAKGVVLPVLSNQKMNSYLKEIADLCGIAKELTFHMSRHTFATTVTLSNNVPIETVSKMLGHTDLKTTQHYAKLLDTRVASDMNRLEETLDNKKPKRDTITPDAVIGKIPVVSLQPCLNTDKAG</sequence>
<dbReference type="InterPro" id="IPR050090">
    <property type="entry name" value="Tyrosine_recombinase_XerCD"/>
</dbReference>
<dbReference type="PROSITE" id="PS51898">
    <property type="entry name" value="TYR_RECOMBINASE"/>
    <property type="match status" value="1"/>
</dbReference>
<evidence type="ECO:0000256" key="2">
    <source>
        <dbReference type="ARBA" id="ARBA00023125"/>
    </source>
</evidence>
<dbReference type="PANTHER" id="PTHR30349">
    <property type="entry name" value="PHAGE INTEGRASE-RELATED"/>
    <property type="match status" value="1"/>
</dbReference>
<proteinExistence type="inferred from homology"/>
<dbReference type="Pfam" id="PF17293">
    <property type="entry name" value="Arm-DNA-bind_5"/>
    <property type="match status" value="1"/>
</dbReference>
<evidence type="ECO:0000256" key="3">
    <source>
        <dbReference type="ARBA" id="ARBA00023172"/>
    </source>
</evidence>
<dbReference type="SUPFAM" id="SSF56349">
    <property type="entry name" value="DNA breaking-rejoining enzymes"/>
    <property type="match status" value="1"/>
</dbReference>
<name>A0ABP7YZT6_9SPHI</name>
<dbReference type="InterPro" id="IPR002104">
    <property type="entry name" value="Integrase_catalytic"/>
</dbReference>
<keyword evidence="6" id="KW-1185">Reference proteome</keyword>
<evidence type="ECO:0000313" key="6">
    <source>
        <dbReference type="Proteomes" id="UP001500101"/>
    </source>
</evidence>
<keyword evidence="3" id="KW-0233">DNA recombination</keyword>
<dbReference type="Pfam" id="PF00589">
    <property type="entry name" value="Phage_integrase"/>
    <property type="match status" value="1"/>
</dbReference>
<comment type="similarity">
    <text evidence="1">Belongs to the 'phage' integrase family.</text>
</comment>
<dbReference type="InterPro" id="IPR025269">
    <property type="entry name" value="SAM-like_dom"/>
</dbReference>